<comment type="caution">
    <text evidence="2">The sequence shown here is derived from an EMBL/GenBank/DDBJ whole genome shotgun (WGS) entry which is preliminary data.</text>
</comment>
<organism evidence="2 3">
    <name type="scientific">Alkanindiges hydrocarboniclasticus</name>
    <dbReference type="NCBI Taxonomy" id="1907941"/>
    <lineage>
        <taxon>Bacteria</taxon>
        <taxon>Pseudomonadati</taxon>
        <taxon>Pseudomonadota</taxon>
        <taxon>Gammaproteobacteria</taxon>
        <taxon>Moraxellales</taxon>
        <taxon>Moraxellaceae</taxon>
        <taxon>Alkanindiges</taxon>
    </lineage>
</organism>
<feature type="chain" id="PRO_5010532084" description="DUF4331 domain-containing protein" evidence="1">
    <location>
        <begin position="24"/>
        <end position="127"/>
    </location>
</feature>
<reference evidence="2 3" key="1">
    <citation type="submission" date="2016-10" db="EMBL/GenBank/DDBJ databases">
        <title>Draft Genome sequence of Alkanindiges sp. strain H1.</title>
        <authorList>
            <person name="Subhash Y."/>
            <person name="Lee S."/>
        </authorList>
    </citation>
    <scope>NUCLEOTIDE SEQUENCE [LARGE SCALE GENOMIC DNA]</scope>
    <source>
        <strain evidence="2 3">H1</strain>
    </source>
</reference>
<feature type="signal peptide" evidence="1">
    <location>
        <begin position="1"/>
        <end position="23"/>
    </location>
</feature>
<dbReference type="InterPro" id="IPR025566">
    <property type="entry name" value="DUF4331"/>
</dbReference>
<dbReference type="EMBL" id="MLCN01000045">
    <property type="protein sequence ID" value="ONG37716.1"/>
    <property type="molecule type" value="Genomic_DNA"/>
</dbReference>
<keyword evidence="1" id="KW-0732">Signal</keyword>
<accession>A0A1S8CRB2</accession>
<evidence type="ECO:0000313" key="3">
    <source>
        <dbReference type="Proteomes" id="UP000192132"/>
    </source>
</evidence>
<dbReference type="Pfam" id="PF14224">
    <property type="entry name" value="DUF4331"/>
    <property type="match status" value="1"/>
</dbReference>
<protein>
    <recommendedName>
        <fullName evidence="4">DUF4331 domain-containing protein</fullName>
    </recommendedName>
</protein>
<sequence length="127" mass="14284">MKRQLISIAVATLMASSSLPVQASSHREAPSITRTPKVDATDFYMFNSYEAGRGDYVTLIANYQPLQDAFAGPNYYALDPNALYEIHVDNNGDAREDITFQFKFEQTLKDLKVPVGSPCRSWPNQQF</sequence>
<dbReference type="AlphaFoldDB" id="A0A1S8CRB2"/>
<keyword evidence="3" id="KW-1185">Reference proteome</keyword>
<dbReference type="Proteomes" id="UP000192132">
    <property type="component" value="Unassembled WGS sequence"/>
</dbReference>
<name>A0A1S8CRB2_9GAMM</name>
<gene>
    <name evidence="2" type="ORF">BKE30_13880</name>
</gene>
<proteinExistence type="predicted"/>
<evidence type="ECO:0008006" key="4">
    <source>
        <dbReference type="Google" id="ProtNLM"/>
    </source>
</evidence>
<dbReference type="OrthoDB" id="525451at2"/>
<evidence type="ECO:0000256" key="1">
    <source>
        <dbReference type="SAM" id="SignalP"/>
    </source>
</evidence>
<evidence type="ECO:0000313" key="2">
    <source>
        <dbReference type="EMBL" id="ONG37716.1"/>
    </source>
</evidence>
<dbReference type="STRING" id="1907941.BKE30_13880"/>